<keyword evidence="3 5" id="KW-1133">Transmembrane helix</keyword>
<evidence type="ECO:0000256" key="1">
    <source>
        <dbReference type="ARBA" id="ARBA00004141"/>
    </source>
</evidence>
<comment type="caution">
    <text evidence="6">The sequence shown here is derived from an EMBL/GenBank/DDBJ whole genome shotgun (WGS) entry which is preliminary data.</text>
</comment>
<gene>
    <name evidence="6" type="ORF">B0I08_10623</name>
</gene>
<keyword evidence="7" id="KW-1185">Reference proteome</keyword>
<name>A0A2T0VB28_9MICO</name>
<dbReference type="Proteomes" id="UP000237983">
    <property type="component" value="Unassembled WGS sequence"/>
</dbReference>
<protein>
    <submittedName>
        <fullName evidence="6">DoxX-like protein</fullName>
    </submittedName>
</protein>
<keyword evidence="4 5" id="KW-0472">Membrane</keyword>
<dbReference type="RefSeq" id="WP_106213010.1">
    <property type="nucleotide sequence ID" value="NZ_PVTL01000006.1"/>
</dbReference>
<dbReference type="InterPro" id="IPR032808">
    <property type="entry name" value="DoxX"/>
</dbReference>
<evidence type="ECO:0000256" key="4">
    <source>
        <dbReference type="ARBA" id="ARBA00023136"/>
    </source>
</evidence>
<organism evidence="6 7">
    <name type="scientific">Glaciihabitans tibetensis</name>
    <dbReference type="NCBI Taxonomy" id="1266600"/>
    <lineage>
        <taxon>Bacteria</taxon>
        <taxon>Bacillati</taxon>
        <taxon>Actinomycetota</taxon>
        <taxon>Actinomycetes</taxon>
        <taxon>Micrococcales</taxon>
        <taxon>Microbacteriaceae</taxon>
        <taxon>Glaciihabitans</taxon>
    </lineage>
</organism>
<evidence type="ECO:0000256" key="2">
    <source>
        <dbReference type="ARBA" id="ARBA00022692"/>
    </source>
</evidence>
<evidence type="ECO:0000256" key="3">
    <source>
        <dbReference type="ARBA" id="ARBA00022989"/>
    </source>
</evidence>
<feature type="transmembrane region" description="Helical" evidence="5">
    <location>
        <begin position="6"/>
        <end position="25"/>
    </location>
</feature>
<dbReference type="Pfam" id="PF13564">
    <property type="entry name" value="DoxX_2"/>
    <property type="match status" value="1"/>
</dbReference>
<dbReference type="AlphaFoldDB" id="A0A2T0VB28"/>
<sequence length="122" mass="12449">MDIAFWIVASVTALAFFGAGTVKLIRPIPALKEAGMGWVEDYSSSTVKLIALAEVVGAIGLILPVSTGIAPILSPIAGVALAIIMAGAVAVHLRRKESPIPAIVLTALPLAAAILGFSVHAR</sequence>
<feature type="transmembrane region" description="Helical" evidence="5">
    <location>
        <begin position="46"/>
        <end position="66"/>
    </location>
</feature>
<keyword evidence="2 5" id="KW-0812">Transmembrane</keyword>
<proteinExistence type="predicted"/>
<feature type="transmembrane region" description="Helical" evidence="5">
    <location>
        <begin position="100"/>
        <end position="121"/>
    </location>
</feature>
<comment type="subcellular location">
    <subcellularLocation>
        <location evidence="1">Membrane</location>
        <topology evidence="1">Multi-pass membrane protein</topology>
    </subcellularLocation>
</comment>
<dbReference type="EMBL" id="PVTL01000006">
    <property type="protein sequence ID" value="PRY67420.1"/>
    <property type="molecule type" value="Genomic_DNA"/>
</dbReference>
<reference evidence="6 7" key="1">
    <citation type="submission" date="2018-03" db="EMBL/GenBank/DDBJ databases">
        <title>Genomic Encyclopedia of Type Strains, Phase III (KMG-III): the genomes of soil and plant-associated and newly described type strains.</title>
        <authorList>
            <person name="Whitman W."/>
        </authorList>
    </citation>
    <scope>NUCLEOTIDE SEQUENCE [LARGE SCALE GENOMIC DNA]</scope>
    <source>
        <strain evidence="6 7">CGMCC 1.12484</strain>
    </source>
</reference>
<evidence type="ECO:0000256" key="5">
    <source>
        <dbReference type="SAM" id="Phobius"/>
    </source>
</evidence>
<accession>A0A2T0VB28</accession>
<evidence type="ECO:0000313" key="6">
    <source>
        <dbReference type="EMBL" id="PRY67420.1"/>
    </source>
</evidence>
<evidence type="ECO:0000313" key="7">
    <source>
        <dbReference type="Proteomes" id="UP000237983"/>
    </source>
</evidence>
<dbReference type="OrthoDB" id="3482063at2"/>
<feature type="transmembrane region" description="Helical" evidence="5">
    <location>
        <begin position="72"/>
        <end position="93"/>
    </location>
</feature>
<dbReference type="GO" id="GO:0016020">
    <property type="term" value="C:membrane"/>
    <property type="evidence" value="ECO:0007669"/>
    <property type="project" value="UniProtKB-SubCell"/>
</dbReference>